<dbReference type="PANTHER" id="PTHR34287">
    <property type="entry name" value="OS06G0551500 PROTEIN-RELATED"/>
    <property type="match status" value="1"/>
</dbReference>
<protein>
    <submittedName>
        <fullName evidence="2">Uncharacterized protein</fullName>
    </submittedName>
</protein>
<dbReference type="Proteomes" id="UP000829196">
    <property type="component" value="Unassembled WGS sequence"/>
</dbReference>
<name>A0A8T3C3Q2_DENNO</name>
<gene>
    <name evidence="2" type="ORF">KFK09_003512</name>
</gene>
<feature type="region of interest" description="Disordered" evidence="1">
    <location>
        <begin position="106"/>
        <end position="132"/>
    </location>
</feature>
<sequence length="159" mass="17596">MPSSEFSDASSPESASPVKIQLVSRRVSDELLSKFSDLSEFGFDYEKSSLWSPPVLRRAFITPQGIISTNADAMAKPWSSPALEKKSLLCLPVEEVPIVSLFTRDGSSRRARGSHGEEDARGKADRGAPIYTSDLIATKKLRRRRANQLSRQRRDGSGR</sequence>
<evidence type="ECO:0000313" key="3">
    <source>
        <dbReference type="Proteomes" id="UP000829196"/>
    </source>
</evidence>
<organism evidence="2 3">
    <name type="scientific">Dendrobium nobile</name>
    <name type="common">Orchid</name>
    <dbReference type="NCBI Taxonomy" id="94219"/>
    <lineage>
        <taxon>Eukaryota</taxon>
        <taxon>Viridiplantae</taxon>
        <taxon>Streptophyta</taxon>
        <taxon>Embryophyta</taxon>
        <taxon>Tracheophyta</taxon>
        <taxon>Spermatophyta</taxon>
        <taxon>Magnoliopsida</taxon>
        <taxon>Liliopsida</taxon>
        <taxon>Asparagales</taxon>
        <taxon>Orchidaceae</taxon>
        <taxon>Epidendroideae</taxon>
        <taxon>Malaxideae</taxon>
        <taxon>Dendrobiinae</taxon>
        <taxon>Dendrobium</taxon>
    </lineage>
</organism>
<reference evidence="2" key="1">
    <citation type="journal article" date="2022" name="Front. Genet.">
        <title>Chromosome-Scale Assembly of the Dendrobium nobile Genome Provides Insights Into the Molecular Mechanism of the Biosynthesis of the Medicinal Active Ingredient of Dendrobium.</title>
        <authorList>
            <person name="Xu Q."/>
            <person name="Niu S.-C."/>
            <person name="Li K.-L."/>
            <person name="Zheng P.-J."/>
            <person name="Zhang X.-J."/>
            <person name="Jia Y."/>
            <person name="Liu Y."/>
            <person name="Niu Y.-X."/>
            <person name="Yu L.-H."/>
            <person name="Chen D.-F."/>
            <person name="Zhang G.-Q."/>
        </authorList>
    </citation>
    <scope>NUCLEOTIDE SEQUENCE</scope>
    <source>
        <tissue evidence="2">Leaf</tissue>
    </source>
</reference>
<feature type="compositionally biased region" description="Basic and acidic residues" evidence="1">
    <location>
        <begin position="114"/>
        <end position="126"/>
    </location>
</feature>
<evidence type="ECO:0000256" key="1">
    <source>
        <dbReference type="SAM" id="MobiDB-lite"/>
    </source>
</evidence>
<proteinExistence type="predicted"/>
<dbReference type="PANTHER" id="PTHR34287:SF2">
    <property type="match status" value="1"/>
</dbReference>
<dbReference type="AlphaFoldDB" id="A0A8T3C3Q2"/>
<comment type="caution">
    <text evidence="2">The sequence shown here is derived from an EMBL/GenBank/DDBJ whole genome shotgun (WGS) entry which is preliminary data.</text>
</comment>
<evidence type="ECO:0000313" key="2">
    <source>
        <dbReference type="EMBL" id="KAI0524148.1"/>
    </source>
</evidence>
<keyword evidence="3" id="KW-1185">Reference proteome</keyword>
<dbReference type="EMBL" id="JAGYWB010000004">
    <property type="protein sequence ID" value="KAI0524148.1"/>
    <property type="molecule type" value="Genomic_DNA"/>
</dbReference>
<accession>A0A8T3C3Q2</accession>
<dbReference type="OrthoDB" id="686565at2759"/>